<keyword evidence="8" id="KW-1185">Reference proteome</keyword>
<dbReference type="InterPro" id="IPR003594">
    <property type="entry name" value="HATPase_dom"/>
</dbReference>
<name>A0ABQ4FR35_9ACTN</name>
<dbReference type="Gene3D" id="3.30.565.10">
    <property type="entry name" value="Histidine kinase-like ATPase, C-terminal domain"/>
    <property type="match status" value="1"/>
</dbReference>
<comment type="caution">
    <text evidence="7">The sequence shown here is derived from an EMBL/GenBank/DDBJ whole genome shotgun (WGS) entry which is preliminary data.</text>
</comment>
<keyword evidence="3" id="KW-0902">Two-component regulatory system</keyword>
<feature type="transmembrane region" description="Helical" evidence="5">
    <location>
        <begin position="12"/>
        <end position="30"/>
    </location>
</feature>
<dbReference type="InterPro" id="IPR050482">
    <property type="entry name" value="Sensor_HK_TwoCompSys"/>
</dbReference>
<feature type="transmembrane region" description="Helical" evidence="5">
    <location>
        <begin position="146"/>
        <end position="166"/>
    </location>
</feature>
<feature type="transmembrane region" description="Helical" evidence="5">
    <location>
        <begin position="65"/>
        <end position="85"/>
    </location>
</feature>
<evidence type="ECO:0000256" key="4">
    <source>
        <dbReference type="SAM" id="MobiDB-lite"/>
    </source>
</evidence>
<dbReference type="GO" id="GO:0016301">
    <property type="term" value="F:kinase activity"/>
    <property type="evidence" value="ECO:0007669"/>
    <property type="project" value="UniProtKB-KW"/>
</dbReference>
<dbReference type="PANTHER" id="PTHR24421">
    <property type="entry name" value="NITRATE/NITRITE SENSOR PROTEIN NARX-RELATED"/>
    <property type="match status" value="1"/>
</dbReference>
<keyword evidence="5" id="KW-0472">Membrane</keyword>
<proteinExistence type="predicted"/>
<keyword evidence="1" id="KW-0808">Transferase</keyword>
<evidence type="ECO:0000256" key="5">
    <source>
        <dbReference type="SAM" id="Phobius"/>
    </source>
</evidence>
<sequence length="421" mass="42752">MGIEGPFWRALAVFRAASLAYAALLLVRAGGYAVPVVSWAVLGVMTAWTAAAAVLYPARPGLRGWVLLAADLAVTSACLLATPYAQTDAAAQSGAMPLTATWVAGPVLAWGVARGRRAGAVAAALVSVADLWLRGRGGLDLASLPVNGAVLMFMAGVVVGHVAQLAREAEERVQRAVELEAAGRERERLARGIHDSVLQVLALVQRRGAEIGGEAAGLGRLAGEQEAALRALVQAPSDQEAAARTRAGTAGGRHPGGGGGRDRDRGGGGGRDRGAAGADGGAPEPPVDLRELLRPYGGARVTLSVPATPLPLPPGTAGEVRAAVGAALDNVARHCPDGARAWILVEEDDGRVIVTVRDDGPGIPEGRLEEAAAVGRMGVARSIRGRVAELGGTVTITSSGTGTEVEMAVPVPGPAAGRRAR</sequence>
<keyword evidence="2 7" id="KW-0418">Kinase</keyword>
<organism evidence="7 8">
    <name type="scientific">Microbispora corallina</name>
    <dbReference type="NCBI Taxonomy" id="83302"/>
    <lineage>
        <taxon>Bacteria</taxon>
        <taxon>Bacillati</taxon>
        <taxon>Actinomycetota</taxon>
        <taxon>Actinomycetes</taxon>
        <taxon>Streptosporangiales</taxon>
        <taxon>Streptosporangiaceae</taxon>
        <taxon>Microbispora</taxon>
    </lineage>
</organism>
<dbReference type="SMART" id="SM00387">
    <property type="entry name" value="HATPase_c"/>
    <property type="match status" value="1"/>
</dbReference>
<dbReference type="InterPro" id="IPR036890">
    <property type="entry name" value="HATPase_C_sf"/>
</dbReference>
<feature type="domain" description="Histidine kinase/HSP90-like ATPase" evidence="6">
    <location>
        <begin position="315"/>
        <end position="413"/>
    </location>
</feature>
<dbReference type="EMBL" id="BOOC01000001">
    <property type="protein sequence ID" value="GIH37287.1"/>
    <property type="molecule type" value="Genomic_DNA"/>
</dbReference>
<dbReference type="Pfam" id="PF19354">
    <property type="entry name" value="DUF5931"/>
    <property type="match status" value="1"/>
</dbReference>
<keyword evidence="5" id="KW-0812">Transmembrane</keyword>
<feature type="compositionally biased region" description="Gly residues" evidence="4">
    <location>
        <begin position="249"/>
        <end position="259"/>
    </location>
</feature>
<evidence type="ECO:0000256" key="2">
    <source>
        <dbReference type="ARBA" id="ARBA00022777"/>
    </source>
</evidence>
<evidence type="ECO:0000256" key="3">
    <source>
        <dbReference type="ARBA" id="ARBA00023012"/>
    </source>
</evidence>
<dbReference type="SUPFAM" id="SSF55874">
    <property type="entry name" value="ATPase domain of HSP90 chaperone/DNA topoisomerase II/histidine kinase"/>
    <property type="match status" value="1"/>
</dbReference>
<gene>
    <name evidence="7" type="ORF">Mco01_02870</name>
</gene>
<protein>
    <submittedName>
        <fullName evidence="7">Histidine kinase</fullName>
    </submittedName>
</protein>
<evidence type="ECO:0000256" key="1">
    <source>
        <dbReference type="ARBA" id="ARBA00022679"/>
    </source>
</evidence>
<reference evidence="7 8" key="1">
    <citation type="submission" date="2021-01" db="EMBL/GenBank/DDBJ databases">
        <title>Whole genome shotgun sequence of Microbispora corallina NBRC 16416.</title>
        <authorList>
            <person name="Komaki H."/>
            <person name="Tamura T."/>
        </authorList>
    </citation>
    <scope>NUCLEOTIDE SEQUENCE [LARGE SCALE GENOMIC DNA]</scope>
    <source>
        <strain evidence="7 8">NBRC 16416</strain>
    </source>
</reference>
<feature type="region of interest" description="Disordered" evidence="4">
    <location>
        <begin position="399"/>
        <end position="421"/>
    </location>
</feature>
<feature type="compositionally biased region" description="Basic and acidic residues" evidence="4">
    <location>
        <begin position="260"/>
        <end position="274"/>
    </location>
</feature>
<evidence type="ECO:0000313" key="8">
    <source>
        <dbReference type="Proteomes" id="UP000603904"/>
    </source>
</evidence>
<dbReference type="InterPro" id="IPR045975">
    <property type="entry name" value="DUF5931"/>
</dbReference>
<accession>A0ABQ4FR35</accession>
<feature type="transmembrane region" description="Helical" evidence="5">
    <location>
        <begin position="36"/>
        <end position="58"/>
    </location>
</feature>
<dbReference type="NCBIfam" id="NF047322">
    <property type="entry name" value="HK_morpho_MacS"/>
    <property type="match status" value="1"/>
</dbReference>
<dbReference type="Pfam" id="PF02518">
    <property type="entry name" value="HATPase_c"/>
    <property type="match status" value="1"/>
</dbReference>
<dbReference type="Proteomes" id="UP000603904">
    <property type="component" value="Unassembled WGS sequence"/>
</dbReference>
<keyword evidence="5" id="KW-1133">Transmembrane helix</keyword>
<evidence type="ECO:0000313" key="7">
    <source>
        <dbReference type="EMBL" id="GIH37287.1"/>
    </source>
</evidence>
<dbReference type="RefSeq" id="WP_204055062.1">
    <property type="nucleotide sequence ID" value="NZ_BAAAGP010000001.1"/>
</dbReference>
<evidence type="ECO:0000259" key="6">
    <source>
        <dbReference type="SMART" id="SM00387"/>
    </source>
</evidence>
<dbReference type="PANTHER" id="PTHR24421:SF61">
    <property type="entry name" value="OXYGEN SENSOR HISTIDINE KINASE NREB"/>
    <property type="match status" value="1"/>
</dbReference>
<feature type="region of interest" description="Disordered" evidence="4">
    <location>
        <begin position="234"/>
        <end position="289"/>
    </location>
</feature>
<dbReference type="CDD" id="cd00075">
    <property type="entry name" value="HATPase"/>
    <property type="match status" value="1"/>
</dbReference>